<keyword evidence="1" id="KW-0472">Membrane</keyword>
<keyword evidence="1" id="KW-1133">Transmembrane helix</keyword>
<feature type="transmembrane region" description="Helical" evidence="1">
    <location>
        <begin position="60"/>
        <end position="83"/>
    </location>
</feature>
<name>A0A8S5P6I8_9CAUD</name>
<proteinExistence type="predicted"/>
<protein>
    <submittedName>
        <fullName evidence="2">Uncharacterized protein</fullName>
    </submittedName>
</protein>
<reference evidence="2" key="1">
    <citation type="journal article" date="2021" name="Proc. Natl. Acad. Sci. U.S.A.">
        <title>A Catalog of Tens of Thousands of Viruses from Human Metagenomes Reveals Hidden Associations with Chronic Diseases.</title>
        <authorList>
            <person name="Tisza M.J."/>
            <person name="Buck C.B."/>
        </authorList>
    </citation>
    <scope>NUCLEOTIDE SEQUENCE</scope>
    <source>
        <strain evidence="2">Ct39g3</strain>
    </source>
</reference>
<evidence type="ECO:0000313" key="2">
    <source>
        <dbReference type="EMBL" id="DAE02767.1"/>
    </source>
</evidence>
<accession>A0A8S5P6I8</accession>
<sequence>MSEFDKGYLLGMGEAMVSKKKEAERKQVKEGGGIKMNDLWEKAVKKLTTYCAKGKRQQNIVSFVAGSIVSAILIILKILIWMFN</sequence>
<organism evidence="2">
    <name type="scientific">Siphoviridae sp. ct39g3</name>
    <dbReference type="NCBI Taxonomy" id="2825320"/>
    <lineage>
        <taxon>Viruses</taxon>
        <taxon>Duplodnaviria</taxon>
        <taxon>Heunggongvirae</taxon>
        <taxon>Uroviricota</taxon>
        <taxon>Caudoviricetes</taxon>
    </lineage>
</organism>
<dbReference type="EMBL" id="BK015351">
    <property type="protein sequence ID" value="DAE02767.1"/>
    <property type="molecule type" value="Genomic_DNA"/>
</dbReference>
<keyword evidence="1" id="KW-0812">Transmembrane</keyword>
<evidence type="ECO:0000256" key="1">
    <source>
        <dbReference type="SAM" id="Phobius"/>
    </source>
</evidence>